<sequence length="102" mass="10598">MVGVSGVPKVEPLSHPVLISIGPTTVPDAAIISVSCPLALLGHQTLCKLNASIYCSPQGLMLEILEANYSMLQAAISQAPSPPTRQTLAKPGCAHQNLPRSS</sequence>
<comment type="caution">
    <text evidence="2">The sequence shown here is derived from an EMBL/GenBank/DDBJ whole genome shotgun (WGS) entry which is preliminary data.</text>
</comment>
<evidence type="ECO:0000313" key="3">
    <source>
        <dbReference type="Proteomes" id="UP000287033"/>
    </source>
</evidence>
<evidence type="ECO:0000256" key="1">
    <source>
        <dbReference type="SAM" id="MobiDB-lite"/>
    </source>
</evidence>
<dbReference type="OrthoDB" id="8947436at2759"/>
<gene>
    <name evidence="2" type="ORF">chiPu_0007389</name>
</gene>
<proteinExistence type="predicted"/>
<organism evidence="2 3">
    <name type="scientific">Chiloscyllium punctatum</name>
    <name type="common">Brownbanded bambooshark</name>
    <name type="synonym">Hemiscyllium punctatum</name>
    <dbReference type="NCBI Taxonomy" id="137246"/>
    <lineage>
        <taxon>Eukaryota</taxon>
        <taxon>Metazoa</taxon>
        <taxon>Chordata</taxon>
        <taxon>Craniata</taxon>
        <taxon>Vertebrata</taxon>
        <taxon>Chondrichthyes</taxon>
        <taxon>Elasmobranchii</taxon>
        <taxon>Galeomorphii</taxon>
        <taxon>Galeoidea</taxon>
        <taxon>Orectolobiformes</taxon>
        <taxon>Hemiscylliidae</taxon>
        <taxon>Chiloscyllium</taxon>
    </lineage>
</organism>
<dbReference type="Gene3D" id="2.40.70.10">
    <property type="entry name" value="Acid Proteases"/>
    <property type="match status" value="1"/>
</dbReference>
<dbReference type="InterPro" id="IPR021109">
    <property type="entry name" value="Peptidase_aspartic_dom_sf"/>
</dbReference>
<dbReference type="EMBL" id="BEZZ01000226">
    <property type="protein sequence ID" value="GCC28954.1"/>
    <property type="molecule type" value="Genomic_DNA"/>
</dbReference>
<evidence type="ECO:0000313" key="2">
    <source>
        <dbReference type="EMBL" id="GCC28954.1"/>
    </source>
</evidence>
<accession>A0A401SF20</accession>
<dbReference type="AlphaFoldDB" id="A0A401SF20"/>
<dbReference type="Proteomes" id="UP000287033">
    <property type="component" value="Unassembled WGS sequence"/>
</dbReference>
<protein>
    <submittedName>
        <fullName evidence="2">Uncharacterized protein</fullName>
    </submittedName>
</protein>
<keyword evidence="3" id="KW-1185">Reference proteome</keyword>
<name>A0A401SF20_CHIPU</name>
<feature type="region of interest" description="Disordered" evidence="1">
    <location>
        <begin position="80"/>
        <end position="102"/>
    </location>
</feature>
<reference evidence="2 3" key="1">
    <citation type="journal article" date="2018" name="Nat. Ecol. Evol.">
        <title>Shark genomes provide insights into elasmobranch evolution and the origin of vertebrates.</title>
        <authorList>
            <person name="Hara Y"/>
            <person name="Yamaguchi K"/>
            <person name="Onimaru K"/>
            <person name="Kadota M"/>
            <person name="Koyanagi M"/>
            <person name="Keeley SD"/>
            <person name="Tatsumi K"/>
            <person name="Tanaka K"/>
            <person name="Motone F"/>
            <person name="Kageyama Y"/>
            <person name="Nozu R"/>
            <person name="Adachi N"/>
            <person name="Nishimura O"/>
            <person name="Nakagawa R"/>
            <person name="Tanegashima C"/>
            <person name="Kiyatake I"/>
            <person name="Matsumoto R"/>
            <person name="Murakumo K"/>
            <person name="Nishida K"/>
            <person name="Terakita A"/>
            <person name="Kuratani S"/>
            <person name="Sato K"/>
            <person name="Hyodo S Kuraku.S."/>
        </authorList>
    </citation>
    <scope>NUCLEOTIDE SEQUENCE [LARGE SCALE GENOMIC DNA]</scope>
</reference>